<keyword evidence="1" id="KW-0328">Glycosyltransferase</keyword>
<gene>
    <name evidence="3" type="ORF">AUJ23_01200</name>
</gene>
<organism evidence="3 4">
    <name type="scientific">Candidatus Magasanikbacteria bacterium CG1_02_32_51</name>
    <dbReference type="NCBI Taxonomy" id="1805238"/>
    <lineage>
        <taxon>Bacteria</taxon>
        <taxon>Candidatus Magasanikiibacteriota</taxon>
    </lineage>
</organism>
<reference evidence="3 4" key="1">
    <citation type="journal article" date="2016" name="Environ. Microbiol.">
        <title>Genomic resolution of a cold subsurface aquifer community provides metabolic insights for novel microbes adapted to high CO concentrations.</title>
        <authorList>
            <person name="Probst A.J."/>
            <person name="Castelle C.J."/>
            <person name="Singh A."/>
            <person name="Brown C.T."/>
            <person name="Anantharaman K."/>
            <person name="Sharon I."/>
            <person name="Hug L.A."/>
            <person name="Burstein D."/>
            <person name="Emerson J.B."/>
            <person name="Thomas B.C."/>
            <person name="Banfield J.F."/>
        </authorList>
    </citation>
    <scope>NUCLEOTIDE SEQUENCE [LARGE SCALE GENOMIC DNA]</scope>
    <source>
        <strain evidence="3">CG1_02_32_51</strain>
    </source>
</reference>
<sequence length="277" mass="32928">MIFDKLSGGLGNQMFQYAAGYSLSLNNRIPLNLDLSSFEHKKTGITHRYFLLNKFNIDRNILINHMEKISGYRKFLSKFITKFFGENFYYNITFLSSKYLDGYFQSEKYFKNIEDILRKEFTLKNEMSVVARQVESKISNSINSVSLHIRRGDYVLDNKTNSYHGICDLDYYKKAVEYFKNKLGELNIFVFSDDIVWVKENLRFENLYFVSSPDIKDYEELILMSRCKHNIIANSSFSWWGAWLNANKNKTVITPKKWFQKYNINQKHIVPKSWIRL</sequence>
<dbReference type="Pfam" id="PF01531">
    <property type="entry name" value="Glyco_transf_11"/>
    <property type="match status" value="1"/>
</dbReference>
<protein>
    <recommendedName>
        <fullName evidence="5">Alpha-1,2-fucosyltransferase</fullName>
    </recommendedName>
</protein>
<dbReference type="InterPro" id="IPR002516">
    <property type="entry name" value="Glyco_trans_11"/>
</dbReference>
<evidence type="ECO:0000313" key="3">
    <source>
        <dbReference type="EMBL" id="OIO19919.1"/>
    </source>
</evidence>
<evidence type="ECO:0000256" key="2">
    <source>
        <dbReference type="ARBA" id="ARBA00022679"/>
    </source>
</evidence>
<dbReference type="GO" id="GO:0008107">
    <property type="term" value="F:galactoside 2-alpha-L-fucosyltransferase activity"/>
    <property type="evidence" value="ECO:0007669"/>
    <property type="project" value="InterPro"/>
</dbReference>
<accession>A0A1J4UCF9</accession>
<dbReference type="AlphaFoldDB" id="A0A1J4UCF9"/>
<dbReference type="STRING" id="1805238.AUJ23_01200"/>
<comment type="caution">
    <text evidence="3">The sequence shown here is derived from an EMBL/GenBank/DDBJ whole genome shotgun (WGS) entry which is preliminary data.</text>
</comment>
<evidence type="ECO:0000256" key="1">
    <source>
        <dbReference type="ARBA" id="ARBA00022676"/>
    </source>
</evidence>
<evidence type="ECO:0008006" key="5">
    <source>
        <dbReference type="Google" id="ProtNLM"/>
    </source>
</evidence>
<evidence type="ECO:0000313" key="4">
    <source>
        <dbReference type="Proteomes" id="UP000181941"/>
    </source>
</evidence>
<proteinExistence type="predicted"/>
<name>A0A1J4UCF9_9BACT</name>
<dbReference type="Proteomes" id="UP000181941">
    <property type="component" value="Unassembled WGS sequence"/>
</dbReference>
<dbReference type="EMBL" id="MNVC01000014">
    <property type="protein sequence ID" value="OIO19919.1"/>
    <property type="molecule type" value="Genomic_DNA"/>
</dbReference>
<keyword evidence="2" id="KW-0808">Transferase</keyword>
<dbReference type="GO" id="GO:0005975">
    <property type="term" value="P:carbohydrate metabolic process"/>
    <property type="evidence" value="ECO:0007669"/>
    <property type="project" value="InterPro"/>
</dbReference>
<dbReference type="PANTHER" id="PTHR11927:SF9">
    <property type="entry name" value="L-FUCOSYLTRANSFERASE"/>
    <property type="match status" value="1"/>
</dbReference>
<dbReference type="CDD" id="cd11301">
    <property type="entry name" value="Fut1_Fut2_like"/>
    <property type="match status" value="1"/>
</dbReference>
<dbReference type="PANTHER" id="PTHR11927">
    <property type="entry name" value="GALACTOSIDE 2-L-FUCOSYLTRANSFERASE"/>
    <property type="match status" value="1"/>
</dbReference>
<dbReference type="GO" id="GO:0016020">
    <property type="term" value="C:membrane"/>
    <property type="evidence" value="ECO:0007669"/>
    <property type="project" value="InterPro"/>
</dbReference>